<organism evidence="7 8">
    <name type="scientific">Pinctada imbricata</name>
    <name type="common">Atlantic pearl-oyster</name>
    <name type="synonym">Pinctada martensii</name>
    <dbReference type="NCBI Taxonomy" id="66713"/>
    <lineage>
        <taxon>Eukaryota</taxon>
        <taxon>Metazoa</taxon>
        <taxon>Spiralia</taxon>
        <taxon>Lophotrochozoa</taxon>
        <taxon>Mollusca</taxon>
        <taxon>Bivalvia</taxon>
        <taxon>Autobranchia</taxon>
        <taxon>Pteriomorphia</taxon>
        <taxon>Pterioida</taxon>
        <taxon>Pterioidea</taxon>
        <taxon>Pteriidae</taxon>
        <taxon>Pinctada</taxon>
    </lineage>
</organism>
<keyword evidence="3" id="KW-0804">Transcription</keyword>
<evidence type="ECO:0000256" key="3">
    <source>
        <dbReference type="ARBA" id="ARBA00023163"/>
    </source>
</evidence>
<dbReference type="Gene3D" id="4.10.280.10">
    <property type="entry name" value="Helix-loop-helix DNA-binding domain"/>
    <property type="match status" value="1"/>
</dbReference>
<dbReference type="Gene3D" id="6.10.250.980">
    <property type="match status" value="1"/>
</dbReference>
<comment type="caution">
    <text evidence="7">The sequence shown here is derived from an EMBL/GenBank/DDBJ whole genome shotgun (WGS) entry which is preliminary data.</text>
</comment>
<dbReference type="InterPro" id="IPR036638">
    <property type="entry name" value="HLH_DNA-bd_sf"/>
</dbReference>
<dbReference type="GO" id="GO:0005634">
    <property type="term" value="C:nucleus"/>
    <property type="evidence" value="ECO:0007669"/>
    <property type="project" value="UniProtKB-SubCell"/>
</dbReference>
<dbReference type="InterPro" id="IPR050370">
    <property type="entry name" value="HES_HEY"/>
</dbReference>
<accession>A0AA89C0D7</accession>
<feature type="compositionally biased region" description="Low complexity" evidence="5">
    <location>
        <begin position="303"/>
        <end position="318"/>
    </location>
</feature>
<dbReference type="PROSITE" id="PS50888">
    <property type="entry name" value="BHLH"/>
    <property type="match status" value="1"/>
</dbReference>
<dbReference type="InterPro" id="IPR011598">
    <property type="entry name" value="bHLH_dom"/>
</dbReference>
<reference evidence="7" key="1">
    <citation type="submission" date="2019-08" db="EMBL/GenBank/DDBJ databases">
        <title>The improved chromosome-level genome for the pearl oyster Pinctada fucata martensii using PacBio sequencing and Hi-C.</title>
        <authorList>
            <person name="Zheng Z."/>
        </authorList>
    </citation>
    <scope>NUCLEOTIDE SEQUENCE</scope>
    <source>
        <strain evidence="7">ZZ-2019</strain>
        <tissue evidence="7">Adductor muscle</tissue>
    </source>
</reference>
<comment type="subcellular location">
    <subcellularLocation>
        <location evidence="1">Nucleus</location>
    </subcellularLocation>
</comment>
<protein>
    <recommendedName>
        <fullName evidence="6">BHLH domain-containing protein</fullName>
    </recommendedName>
</protein>
<dbReference type="Proteomes" id="UP001186944">
    <property type="component" value="Unassembled WGS sequence"/>
</dbReference>
<name>A0AA89C0D7_PINIB</name>
<proteinExistence type="predicted"/>
<dbReference type="GO" id="GO:0046983">
    <property type="term" value="F:protein dimerization activity"/>
    <property type="evidence" value="ECO:0007669"/>
    <property type="project" value="InterPro"/>
</dbReference>
<sequence length="525" mass="58254">MDGDLEEQGPKRIKLEIADRPLNFAINPDDYDIQCVKKPKTPRDPMSHRIIEKRRRDRMNNCLAELSRLIPSNYLKQGQGRIEKTEIIEMASKHIRHLQNLTNFHGGKMEQFHVDGKGRHCCEEKFYMGFKECQDEMLRYLIEVEGRDIKEGLCTGVISHLDQTSKKFLLNPSVVDKEPLGDDKKEENIHYLIDDCSRSSDQSIAVPMYQPNMDSPGMPNASYNTQHNSQSLQNSGNGGNKNNYLRTLLMPKDLESGMPGSGISGLNGVRSPLKDGCGQMLSVGNMESTYGSSRADANMSVNGSGISDRLSNSSSGGSEKTLNVCDSDQSSNSYAASGSGNISNGGSSHDSSVYKFKHNITKRFSQEEKRELHPAPPSDTSSSSSREEEMEKVKRKYPRQFIRHKARGNALDSSQSGLENPLIYPNNKYGHGISNVYSHCNEKDESGAMDVPLPAFVLNPDGTHYIPISIHPSHLGNIIPKKESSELQTYHPISIPVNFGGPHITMRSISTMPPNNTNALDLPKA</sequence>
<evidence type="ECO:0000256" key="1">
    <source>
        <dbReference type="ARBA" id="ARBA00004123"/>
    </source>
</evidence>
<dbReference type="SUPFAM" id="SSF47459">
    <property type="entry name" value="HLH, helix-loop-helix DNA-binding domain"/>
    <property type="match status" value="1"/>
</dbReference>
<dbReference type="Pfam" id="PF00010">
    <property type="entry name" value="HLH"/>
    <property type="match status" value="1"/>
</dbReference>
<keyword evidence="4" id="KW-0539">Nucleus</keyword>
<dbReference type="SUPFAM" id="SSF158457">
    <property type="entry name" value="Orange domain-like"/>
    <property type="match status" value="1"/>
</dbReference>
<feature type="compositionally biased region" description="Basic and acidic residues" evidence="5">
    <location>
        <begin position="364"/>
        <end position="373"/>
    </location>
</feature>
<dbReference type="AlphaFoldDB" id="A0AA89C0D7"/>
<gene>
    <name evidence="7" type="ORF">FSP39_018468</name>
</gene>
<evidence type="ECO:0000256" key="2">
    <source>
        <dbReference type="ARBA" id="ARBA00023015"/>
    </source>
</evidence>
<evidence type="ECO:0000256" key="5">
    <source>
        <dbReference type="SAM" id="MobiDB-lite"/>
    </source>
</evidence>
<evidence type="ECO:0000313" key="7">
    <source>
        <dbReference type="EMBL" id="KAK3103320.1"/>
    </source>
</evidence>
<dbReference type="SMART" id="SM00353">
    <property type="entry name" value="HLH"/>
    <property type="match status" value="1"/>
</dbReference>
<dbReference type="CDD" id="cd11440">
    <property type="entry name" value="bHLH-O_Cwo_like"/>
    <property type="match status" value="1"/>
</dbReference>
<keyword evidence="8" id="KW-1185">Reference proteome</keyword>
<feature type="region of interest" description="Disordered" evidence="5">
    <location>
        <begin position="364"/>
        <end position="391"/>
    </location>
</feature>
<dbReference type="EMBL" id="VSWD01000005">
    <property type="protein sequence ID" value="KAK3103320.1"/>
    <property type="molecule type" value="Genomic_DNA"/>
</dbReference>
<dbReference type="PANTHER" id="PTHR10985">
    <property type="entry name" value="BASIC HELIX-LOOP-HELIX TRANSCRIPTION FACTOR, HES-RELATED"/>
    <property type="match status" value="1"/>
</dbReference>
<feature type="region of interest" description="Disordered" evidence="5">
    <location>
        <begin position="290"/>
        <end position="350"/>
    </location>
</feature>
<evidence type="ECO:0000256" key="4">
    <source>
        <dbReference type="ARBA" id="ARBA00023242"/>
    </source>
</evidence>
<evidence type="ECO:0000313" key="8">
    <source>
        <dbReference type="Proteomes" id="UP001186944"/>
    </source>
</evidence>
<keyword evidence="2" id="KW-0805">Transcription regulation</keyword>
<evidence type="ECO:0000259" key="6">
    <source>
        <dbReference type="PROSITE" id="PS50888"/>
    </source>
</evidence>
<feature type="domain" description="BHLH" evidence="6">
    <location>
        <begin position="43"/>
        <end position="98"/>
    </location>
</feature>
<feature type="compositionally biased region" description="Low complexity" evidence="5">
    <location>
        <begin position="326"/>
        <end position="350"/>
    </location>
</feature>
<dbReference type="FunFam" id="4.10.280.10:FF:000079">
    <property type="entry name" value="CLUMA_CG001539, isoform A"/>
    <property type="match status" value="1"/>
</dbReference>